<feature type="compositionally biased region" description="Polar residues" evidence="1">
    <location>
        <begin position="103"/>
        <end position="112"/>
    </location>
</feature>
<sequence>MLVRTRKLATIAAVAALSALSLAVPATAETTPSSFNAEQLGELHANMDDLGIDAQTQEALIDKLESGETVDALDPAAVPVSTIQDDTAKFESEIRVYEDGSRARSSVENPKSSAGGISPQSITQCKTSTFSGGSHLSNCLIKIEVITHTAQFRASYTLVNGGNSYISSAYNWGCVGLGCTIETTGIVKKTADLNGPAKASMRVRIAAGPFATTGYAQLFVKGAKAWTN</sequence>
<keyword evidence="2" id="KW-0732">Signal</keyword>
<evidence type="ECO:0000256" key="1">
    <source>
        <dbReference type="SAM" id="MobiDB-lite"/>
    </source>
</evidence>
<organism evidence="3 4">
    <name type="scientific">Brachybacterium rhamnosum</name>
    <dbReference type="NCBI Taxonomy" id="173361"/>
    <lineage>
        <taxon>Bacteria</taxon>
        <taxon>Bacillati</taxon>
        <taxon>Actinomycetota</taxon>
        <taxon>Actinomycetes</taxon>
        <taxon>Micrococcales</taxon>
        <taxon>Dermabacteraceae</taxon>
        <taxon>Brachybacterium</taxon>
    </lineage>
</organism>
<accession>A0ABW4Q2M1</accession>
<feature type="chain" id="PRO_5047462732" evidence="2">
    <location>
        <begin position="29"/>
        <end position="228"/>
    </location>
</feature>
<reference evidence="4" key="1">
    <citation type="journal article" date="2019" name="Int. J. Syst. Evol. Microbiol.">
        <title>The Global Catalogue of Microorganisms (GCM) 10K type strain sequencing project: providing services to taxonomists for standard genome sequencing and annotation.</title>
        <authorList>
            <consortium name="The Broad Institute Genomics Platform"/>
            <consortium name="The Broad Institute Genome Sequencing Center for Infectious Disease"/>
            <person name="Wu L."/>
            <person name="Ma J."/>
        </authorList>
    </citation>
    <scope>NUCLEOTIDE SEQUENCE [LARGE SCALE GENOMIC DNA]</scope>
    <source>
        <strain evidence="4">JCM 11650</strain>
    </source>
</reference>
<evidence type="ECO:0000256" key="2">
    <source>
        <dbReference type="SAM" id="SignalP"/>
    </source>
</evidence>
<feature type="signal peptide" evidence="2">
    <location>
        <begin position="1"/>
        <end position="28"/>
    </location>
</feature>
<dbReference type="Proteomes" id="UP001597280">
    <property type="component" value="Unassembled WGS sequence"/>
</dbReference>
<comment type="caution">
    <text evidence="3">The sequence shown here is derived from an EMBL/GenBank/DDBJ whole genome shotgun (WGS) entry which is preliminary data.</text>
</comment>
<name>A0ABW4Q2M1_9MICO</name>
<gene>
    <name evidence="3" type="ORF">ACFSDA_16070</name>
</gene>
<proteinExistence type="predicted"/>
<feature type="region of interest" description="Disordered" evidence="1">
    <location>
        <begin position="100"/>
        <end position="119"/>
    </location>
</feature>
<evidence type="ECO:0000313" key="4">
    <source>
        <dbReference type="Proteomes" id="UP001597280"/>
    </source>
</evidence>
<dbReference type="EMBL" id="JBHUFL010000004">
    <property type="protein sequence ID" value="MFD1836580.1"/>
    <property type="molecule type" value="Genomic_DNA"/>
</dbReference>
<evidence type="ECO:0000313" key="3">
    <source>
        <dbReference type="EMBL" id="MFD1836580.1"/>
    </source>
</evidence>
<dbReference type="RefSeq" id="WP_343906183.1">
    <property type="nucleotide sequence ID" value="NZ_BAAAIS010000004.1"/>
</dbReference>
<keyword evidence="4" id="KW-1185">Reference proteome</keyword>
<protein>
    <submittedName>
        <fullName evidence="3">Uncharacterized protein</fullName>
    </submittedName>
</protein>